<name>A0A8C8X2L1_PANLE</name>
<accession>A0A8C8X2L1</accession>
<dbReference type="Proteomes" id="UP000694399">
    <property type="component" value="Chromosome B4"/>
</dbReference>
<feature type="compositionally biased region" description="Basic and acidic residues" evidence="1">
    <location>
        <begin position="1"/>
        <end position="13"/>
    </location>
</feature>
<gene>
    <name evidence="2" type="primary">PPP2R5C</name>
</gene>
<dbReference type="Ensembl" id="ENSPLOT00000014537.1">
    <property type="protein sequence ID" value="ENSPLOP00000013097.1"/>
    <property type="gene ID" value="ENSPLOG00000009399.1"/>
</dbReference>
<organism evidence="2 3">
    <name type="scientific">Panthera leo</name>
    <name type="common">Lion</name>
    <dbReference type="NCBI Taxonomy" id="9689"/>
    <lineage>
        <taxon>Eukaryota</taxon>
        <taxon>Metazoa</taxon>
        <taxon>Chordata</taxon>
        <taxon>Craniata</taxon>
        <taxon>Vertebrata</taxon>
        <taxon>Euteleostomi</taxon>
        <taxon>Mammalia</taxon>
        <taxon>Eutheria</taxon>
        <taxon>Laurasiatheria</taxon>
        <taxon>Carnivora</taxon>
        <taxon>Feliformia</taxon>
        <taxon>Felidae</taxon>
        <taxon>Pantherinae</taxon>
        <taxon>Panthera</taxon>
    </lineage>
</organism>
<evidence type="ECO:0000313" key="3">
    <source>
        <dbReference type="Proteomes" id="UP000694399"/>
    </source>
</evidence>
<dbReference type="GeneTree" id="ENSGT01030000234620"/>
<dbReference type="AlphaFoldDB" id="A0A8C8X2L1"/>
<evidence type="ECO:0000256" key="1">
    <source>
        <dbReference type="SAM" id="MobiDB-lite"/>
    </source>
</evidence>
<feature type="compositionally biased region" description="Polar residues" evidence="1">
    <location>
        <begin position="35"/>
        <end position="48"/>
    </location>
</feature>
<evidence type="ECO:0000313" key="2">
    <source>
        <dbReference type="Ensembl" id="ENSPLOP00000013097.1"/>
    </source>
</evidence>
<proteinExistence type="predicted"/>
<reference evidence="2" key="1">
    <citation type="journal article" date="2019" name="bioRxiv">
        <title>Long live the king: chromosome-level assembly of the lion (Panthera leo) using linked-read, Hi-C, and long read data.</title>
        <authorList>
            <person name="Armstrong E.E."/>
            <person name="Taylor R.W."/>
            <person name="Miller D.E."/>
            <person name="Kaelin C."/>
            <person name="Barsh G."/>
            <person name="Hadly E.A."/>
            <person name="Petrov D."/>
        </authorList>
    </citation>
    <scope>NUCLEOTIDE SEQUENCE [LARGE SCALE GENOMIC DNA]</scope>
</reference>
<sequence length="219" mass="24259">MPNKNKKEKESPKAGKSGKSSKEGQDIIESEISGRKNNLPATPSTVSSKIKVPAAQPIVRRDKRQNSSRFSASNNRELQKLPSLKVVLQTPELWRVNVSRVVQVECTKCLRVSRKQAGWRSLRGLLSCILSPLNSSDSERRCCKESTRKNCSGASSFSWSQRSENLAIILCGLSSYESFGDYSAQGVLPGNGALCFEFPPRWHSPPFPPEGVWPLKVLL</sequence>
<protein>
    <submittedName>
        <fullName evidence="2">Protein phosphatase 2 regulatory subunit B'gamma</fullName>
    </submittedName>
</protein>
<feature type="region of interest" description="Disordered" evidence="1">
    <location>
        <begin position="1"/>
        <end position="74"/>
    </location>
</feature>
<reference evidence="2" key="3">
    <citation type="submission" date="2025-09" db="UniProtKB">
        <authorList>
            <consortium name="Ensembl"/>
        </authorList>
    </citation>
    <scope>IDENTIFICATION</scope>
</reference>
<reference evidence="2" key="2">
    <citation type="submission" date="2025-08" db="UniProtKB">
        <authorList>
            <consortium name="Ensembl"/>
        </authorList>
    </citation>
    <scope>IDENTIFICATION</scope>
</reference>
<keyword evidence="3" id="KW-1185">Reference proteome</keyword>